<reference evidence="1" key="1">
    <citation type="submission" date="2012-07" db="EMBL/GenBank/DDBJ databases">
        <authorList>
            <person name="Cummings C."/>
        </authorList>
    </citation>
    <scope>NUCLEOTIDE SEQUENCE</scope>
    <source>
        <strain evidence="1">1330</strain>
    </source>
</reference>
<proteinExistence type="predicted"/>
<comment type="caution">
    <text evidence="1">The sequence shown here is derived from an EMBL/GenBank/DDBJ whole genome shotgun (WGS) entry which is preliminary data.</text>
</comment>
<evidence type="ECO:0000313" key="1">
    <source>
        <dbReference type="EMBL" id="CCJ74509.1"/>
    </source>
</evidence>
<accession>K8AFE8</accession>
<gene>
    <name evidence="1" type="ORF">BN137_3907</name>
</gene>
<protein>
    <submittedName>
        <fullName evidence="1">Uncharacterized protein</fullName>
    </submittedName>
</protein>
<organism evidence="1 2">
    <name type="scientific">Cronobacter condimenti 1330</name>
    <dbReference type="NCBI Taxonomy" id="1073999"/>
    <lineage>
        <taxon>Bacteria</taxon>
        <taxon>Pseudomonadati</taxon>
        <taxon>Pseudomonadota</taxon>
        <taxon>Gammaproteobacteria</taxon>
        <taxon>Enterobacterales</taxon>
        <taxon>Enterobacteriaceae</taxon>
        <taxon>Cronobacter</taxon>
    </lineage>
</organism>
<dbReference type="AlphaFoldDB" id="K8AFE8"/>
<dbReference type="EMBL" id="CAKW01000138">
    <property type="protein sequence ID" value="CCJ74509.1"/>
    <property type="molecule type" value="Genomic_DNA"/>
</dbReference>
<name>K8AFE8_9ENTR</name>
<dbReference type="Proteomes" id="UP000009340">
    <property type="component" value="Unassembled WGS sequence"/>
</dbReference>
<evidence type="ECO:0000313" key="2">
    <source>
        <dbReference type="Proteomes" id="UP000009340"/>
    </source>
</evidence>
<sequence>MGGVFIAYSIMRSERAPFSGVTTIPPSLPAQLPPSTLEIS</sequence>